<dbReference type="GO" id="GO:0070395">
    <property type="term" value="P:lipoteichoic acid biosynthetic process"/>
    <property type="evidence" value="ECO:0007669"/>
    <property type="project" value="UniProtKB-UniRule"/>
</dbReference>
<dbReference type="UniPathway" id="UPA00556"/>
<reference evidence="2 3" key="1">
    <citation type="submission" date="2014-12" db="EMBL/GenBank/DDBJ databases">
        <title>Draft genome sequences of 29 type strains of Enterococci.</title>
        <authorList>
            <person name="Zhong Z."/>
            <person name="Sun Z."/>
            <person name="Liu W."/>
            <person name="Zhang W."/>
            <person name="Zhang H."/>
        </authorList>
    </citation>
    <scope>NUCLEOTIDE SEQUENCE [LARGE SCALE GENOMIC DNA]</scope>
    <source>
        <strain evidence="2 3">DSM 17029</strain>
    </source>
</reference>
<comment type="pathway">
    <text evidence="1">Cell wall biogenesis; lipoteichoic acid biosynthesis.</text>
</comment>
<dbReference type="AlphaFoldDB" id="A0A1L8RF72"/>
<evidence type="ECO:0000313" key="2">
    <source>
        <dbReference type="EMBL" id="OJG18419.1"/>
    </source>
</evidence>
<protein>
    <recommendedName>
        <fullName evidence="1">Protein DltD</fullName>
    </recommendedName>
</protein>
<dbReference type="PANTHER" id="PTHR40039:SF1">
    <property type="entry name" value="PROTEIN DLTD"/>
    <property type="match status" value="1"/>
</dbReference>
<keyword evidence="1" id="KW-0472">Membrane</keyword>
<dbReference type="InterPro" id="IPR023896">
    <property type="entry name" value="LTA_DltD"/>
</dbReference>
<dbReference type="PIRSF" id="PIRSF021438">
    <property type="entry name" value="DltD"/>
    <property type="match status" value="1"/>
</dbReference>
<dbReference type="PANTHER" id="PTHR40039">
    <property type="entry name" value="PROTEIN DLTD"/>
    <property type="match status" value="1"/>
</dbReference>
<sequence>MLLLAIFFFAPIKLNLDGDKVLADASTSMAGNVLRGDAVKNNAIAEKKYVPFFGSSELSRISPFHPSVLAEKYDRSYRPFLLGAPGTQSLSQFFMMQSMGQDLHHKKVVFILSPQWFVPEGVKEDYFDAYYSELQVLDWLQGVQKIQPSDRYLAERLQRFKKIQGDDFLMRVLKKLDQGELPNEMDQQIMKLKRNALSREDELFSKIGLLSKQGEIDKAAKELPGTYDVNELDGLATQIGEKSTSNNPFEIANPFYSTRLAKNIDKMKDSQVNWDYRFSPEFSDFQLVLSQLAKADADALFIIPPVNKHWSDYTGLSQEMLREYAKKVRYQLNSQGFQHVADFTDQAETSYFMADTIHLGWRGWLAADQKIAPFLTTPFEKPHYQIDKKFFGPEWDNQKPQDLR</sequence>
<organism evidence="2 3">
    <name type="scientific">Enterococcus canis</name>
    <dbReference type="NCBI Taxonomy" id="214095"/>
    <lineage>
        <taxon>Bacteria</taxon>
        <taxon>Bacillati</taxon>
        <taxon>Bacillota</taxon>
        <taxon>Bacilli</taxon>
        <taxon>Lactobacillales</taxon>
        <taxon>Enterococcaceae</taxon>
        <taxon>Enterococcus</taxon>
    </lineage>
</organism>
<evidence type="ECO:0000256" key="1">
    <source>
        <dbReference type="PIRNR" id="PIRNR021438"/>
    </source>
</evidence>
<accession>A0A1L8RF72</accession>
<dbReference type="NCBIfam" id="TIGR04092">
    <property type="entry name" value="LTA_DltD"/>
    <property type="match status" value="1"/>
</dbReference>
<name>A0A1L8RF72_9ENTE</name>
<dbReference type="SUPFAM" id="SSF52266">
    <property type="entry name" value="SGNH hydrolase"/>
    <property type="match status" value="1"/>
</dbReference>
<dbReference type="InterPro" id="IPR006998">
    <property type="entry name" value="DltD"/>
</dbReference>
<keyword evidence="3" id="KW-1185">Reference proteome</keyword>
<comment type="caution">
    <text evidence="2">The sequence shown here is derived from an EMBL/GenBank/DDBJ whole genome shotgun (WGS) entry which is preliminary data.</text>
</comment>
<dbReference type="GO" id="GO:0005886">
    <property type="term" value="C:plasma membrane"/>
    <property type="evidence" value="ECO:0007669"/>
    <property type="project" value="UniProtKB-UniRule"/>
</dbReference>
<comment type="similarity">
    <text evidence="1">Belongs to the DltD family.</text>
</comment>
<evidence type="ECO:0000313" key="3">
    <source>
        <dbReference type="Proteomes" id="UP000181884"/>
    </source>
</evidence>
<dbReference type="Pfam" id="PF04914">
    <property type="entry name" value="DltD"/>
    <property type="match status" value="1"/>
</dbReference>
<dbReference type="EMBL" id="JXKH01000004">
    <property type="protein sequence ID" value="OJG18419.1"/>
    <property type="molecule type" value="Genomic_DNA"/>
</dbReference>
<dbReference type="Proteomes" id="UP000181884">
    <property type="component" value="Unassembled WGS sequence"/>
</dbReference>
<keyword evidence="1" id="KW-1003">Cell membrane</keyword>
<dbReference type="STRING" id="214095.RU97_GL001816"/>
<gene>
    <name evidence="2" type="ORF">RU97_GL001816</name>
</gene>
<proteinExistence type="inferred from homology"/>